<gene>
    <name evidence="3" type="ORF">FB460_0962</name>
</gene>
<evidence type="ECO:0000313" key="3">
    <source>
        <dbReference type="EMBL" id="TQL63161.1"/>
    </source>
</evidence>
<feature type="compositionally biased region" description="Polar residues" evidence="1">
    <location>
        <begin position="145"/>
        <end position="154"/>
    </location>
</feature>
<name>A0A542ZS45_9ACTN</name>
<feature type="domain" description="M23ase beta-sheet core" evidence="2">
    <location>
        <begin position="252"/>
        <end position="342"/>
    </location>
</feature>
<organism evidence="3 4">
    <name type="scientific">Propioniferax innocua</name>
    <dbReference type="NCBI Taxonomy" id="1753"/>
    <lineage>
        <taxon>Bacteria</taxon>
        <taxon>Bacillati</taxon>
        <taxon>Actinomycetota</taxon>
        <taxon>Actinomycetes</taxon>
        <taxon>Propionibacteriales</taxon>
        <taxon>Propionibacteriaceae</taxon>
        <taxon>Propioniferax</taxon>
    </lineage>
</organism>
<feature type="region of interest" description="Disordered" evidence="1">
    <location>
        <begin position="189"/>
        <end position="237"/>
    </location>
</feature>
<dbReference type="Gene3D" id="2.70.70.10">
    <property type="entry name" value="Glucose Permease (Domain IIA)"/>
    <property type="match status" value="1"/>
</dbReference>
<feature type="compositionally biased region" description="Basic and acidic residues" evidence="1">
    <location>
        <begin position="189"/>
        <end position="204"/>
    </location>
</feature>
<dbReference type="OrthoDB" id="1099523at2"/>
<dbReference type="Proteomes" id="UP000316196">
    <property type="component" value="Unassembled WGS sequence"/>
</dbReference>
<dbReference type="SUPFAM" id="SSF51261">
    <property type="entry name" value="Duplicated hybrid motif"/>
    <property type="match status" value="1"/>
</dbReference>
<comment type="caution">
    <text evidence="3">The sequence shown here is derived from an EMBL/GenBank/DDBJ whole genome shotgun (WGS) entry which is preliminary data.</text>
</comment>
<dbReference type="RefSeq" id="WP_142092914.1">
    <property type="nucleotide sequence ID" value="NZ_BAAAMD010000001.1"/>
</dbReference>
<feature type="region of interest" description="Disordered" evidence="1">
    <location>
        <begin position="67"/>
        <end position="169"/>
    </location>
</feature>
<evidence type="ECO:0000313" key="4">
    <source>
        <dbReference type="Proteomes" id="UP000316196"/>
    </source>
</evidence>
<keyword evidence="4" id="KW-1185">Reference proteome</keyword>
<dbReference type="GO" id="GO:0004222">
    <property type="term" value="F:metalloendopeptidase activity"/>
    <property type="evidence" value="ECO:0007669"/>
    <property type="project" value="TreeGrafter"/>
</dbReference>
<reference evidence="3 4" key="1">
    <citation type="submission" date="2019-06" db="EMBL/GenBank/DDBJ databases">
        <title>Sequencing the genomes of 1000 actinobacteria strains.</title>
        <authorList>
            <person name="Klenk H.-P."/>
        </authorList>
    </citation>
    <scope>NUCLEOTIDE SEQUENCE [LARGE SCALE GENOMIC DNA]</scope>
    <source>
        <strain evidence="3 4">DSM 8251</strain>
    </source>
</reference>
<dbReference type="EMBL" id="VFOR01000001">
    <property type="protein sequence ID" value="TQL63161.1"/>
    <property type="molecule type" value="Genomic_DNA"/>
</dbReference>
<dbReference type="Pfam" id="PF01551">
    <property type="entry name" value="Peptidase_M23"/>
    <property type="match status" value="1"/>
</dbReference>
<evidence type="ECO:0000259" key="2">
    <source>
        <dbReference type="Pfam" id="PF01551"/>
    </source>
</evidence>
<proteinExistence type="predicted"/>
<dbReference type="InterPro" id="IPR016047">
    <property type="entry name" value="M23ase_b-sheet_dom"/>
</dbReference>
<dbReference type="InterPro" id="IPR011055">
    <property type="entry name" value="Dup_hybrid_motif"/>
</dbReference>
<dbReference type="PANTHER" id="PTHR21666">
    <property type="entry name" value="PEPTIDASE-RELATED"/>
    <property type="match status" value="1"/>
</dbReference>
<dbReference type="PANTHER" id="PTHR21666:SF270">
    <property type="entry name" value="MUREIN HYDROLASE ACTIVATOR ENVC"/>
    <property type="match status" value="1"/>
</dbReference>
<evidence type="ECO:0000256" key="1">
    <source>
        <dbReference type="SAM" id="MobiDB-lite"/>
    </source>
</evidence>
<protein>
    <submittedName>
        <fullName evidence="3">Peptidase M23-like protein</fullName>
    </submittedName>
</protein>
<dbReference type="InterPro" id="IPR050570">
    <property type="entry name" value="Cell_wall_metabolism_enzyme"/>
</dbReference>
<dbReference type="CDD" id="cd12797">
    <property type="entry name" value="M23_peptidase"/>
    <property type="match status" value="1"/>
</dbReference>
<dbReference type="AlphaFoldDB" id="A0A542ZS45"/>
<accession>A0A542ZS45</accession>
<sequence>MGINPLRRTKARRAMNATPEAKLEEVDPALGTRSLIAHGLAALAISTLGLGTIGAVNLASTAQANHVDETRVEGTGNPDTSRAEPEVAAQEQRLERAAAQQEEQEAGESENGSLEVFDRSATEASRNAVRNELDRAMADKRAAERSSSLVQTNEDAFDESGKAVQDARSNKLIDNDEAIKREQARLEEEKKKAEKALKDQRAEGEAQEEPGALPPMPKSSSGGIKGKGATPISPGSYTVGARWGAVGAWSRYHTGQDLPAPVGTPLRAAADGVVIPANGGGWAGTHVVIRHSDGSATLYAHMSGASVSPGQTVKAGQPIGAVGMTGRTFGPHLHFEHYPNASTVGDPYTTDDPARWLMGLGVNL</sequence>
<feature type="compositionally biased region" description="Basic and acidic residues" evidence="1">
    <location>
        <begin position="129"/>
        <end position="144"/>
    </location>
</feature>